<evidence type="ECO:0000256" key="3">
    <source>
        <dbReference type="ARBA" id="ARBA00022475"/>
    </source>
</evidence>
<dbReference type="OrthoDB" id="9810952at2"/>
<evidence type="ECO:0000256" key="1">
    <source>
        <dbReference type="ARBA" id="ARBA00004651"/>
    </source>
</evidence>
<feature type="transmembrane region" description="Helical" evidence="8">
    <location>
        <begin position="282"/>
        <end position="302"/>
    </location>
</feature>
<dbReference type="AlphaFoldDB" id="M7N6J8"/>
<keyword evidence="5 8" id="KW-1133">Transmembrane helix</keyword>
<feature type="transmembrane region" description="Helical" evidence="8">
    <location>
        <begin position="314"/>
        <end position="334"/>
    </location>
</feature>
<evidence type="ECO:0000256" key="4">
    <source>
        <dbReference type="ARBA" id="ARBA00022692"/>
    </source>
</evidence>
<reference evidence="9 10" key="1">
    <citation type="journal article" date="2013" name="Genome Announc.">
        <title>Draft Genome Sequence of Cesiribacter andamanensis Strain AMV16T, Isolated from a Soil Sample from a Mud Volcano in the Andaman Islands, India.</title>
        <authorList>
            <person name="Shivaji S."/>
            <person name="Ara S."/>
            <person name="Begum Z."/>
            <person name="Srinivas T.N."/>
            <person name="Singh A."/>
            <person name="Kumar Pinnaka A."/>
        </authorList>
    </citation>
    <scope>NUCLEOTIDE SEQUENCE [LARGE SCALE GENOMIC DNA]</scope>
    <source>
        <strain evidence="9 10">AMV16</strain>
    </source>
</reference>
<dbReference type="Pfam" id="PF02386">
    <property type="entry name" value="TrkH"/>
    <property type="match status" value="1"/>
</dbReference>
<dbReference type="GO" id="GO:0030001">
    <property type="term" value="P:metal ion transport"/>
    <property type="evidence" value="ECO:0007669"/>
    <property type="project" value="UniProtKB-ARBA"/>
</dbReference>
<keyword evidence="6" id="KW-0406">Ion transport</keyword>
<feature type="transmembrane region" description="Helical" evidence="8">
    <location>
        <begin position="392"/>
        <end position="411"/>
    </location>
</feature>
<feature type="transmembrane region" description="Helical" evidence="8">
    <location>
        <begin position="60"/>
        <end position="81"/>
    </location>
</feature>
<comment type="subcellular location">
    <subcellularLocation>
        <location evidence="1">Cell membrane</location>
        <topology evidence="1">Multi-pass membrane protein</topology>
    </subcellularLocation>
</comment>
<dbReference type="GO" id="GO:0005886">
    <property type="term" value="C:plasma membrane"/>
    <property type="evidence" value="ECO:0007669"/>
    <property type="project" value="UniProtKB-SubCell"/>
</dbReference>
<dbReference type="PANTHER" id="PTHR32024">
    <property type="entry name" value="TRK SYSTEM POTASSIUM UPTAKE PROTEIN TRKG-RELATED"/>
    <property type="match status" value="1"/>
</dbReference>
<comment type="caution">
    <text evidence="9">The sequence shown here is derived from an EMBL/GenBank/DDBJ whole genome shotgun (WGS) entry which is preliminary data.</text>
</comment>
<evidence type="ECO:0000256" key="6">
    <source>
        <dbReference type="ARBA" id="ARBA00023065"/>
    </source>
</evidence>
<keyword evidence="3" id="KW-1003">Cell membrane</keyword>
<evidence type="ECO:0000256" key="7">
    <source>
        <dbReference type="ARBA" id="ARBA00023136"/>
    </source>
</evidence>
<feature type="transmembrane region" description="Helical" evidence="8">
    <location>
        <begin position="454"/>
        <end position="487"/>
    </location>
</feature>
<feature type="transmembrane region" description="Helical" evidence="8">
    <location>
        <begin position="346"/>
        <end position="371"/>
    </location>
</feature>
<dbReference type="EMBL" id="AODQ01000043">
    <property type="protein sequence ID" value="EMR02846.1"/>
    <property type="molecule type" value="Genomic_DNA"/>
</dbReference>
<feature type="transmembrane region" description="Helical" evidence="8">
    <location>
        <begin position="132"/>
        <end position="152"/>
    </location>
</feature>
<evidence type="ECO:0000313" key="9">
    <source>
        <dbReference type="EMBL" id="EMR02846.1"/>
    </source>
</evidence>
<feature type="transmembrane region" description="Helical" evidence="8">
    <location>
        <begin position="93"/>
        <end position="112"/>
    </location>
</feature>
<accession>M7N6J8</accession>
<feature type="transmembrane region" description="Helical" evidence="8">
    <location>
        <begin position="164"/>
        <end position="184"/>
    </location>
</feature>
<dbReference type="Proteomes" id="UP000011910">
    <property type="component" value="Unassembled WGS sequence"/>
</dbReference>
<dbReference type="PANTHER" id="PTHR32024:SF1">
    <property type="entry name" value="KTR SYSTEM POTASSIUM UPTAKE PROTEIN B"/>
    <property type="match status" value="1"/>
</dbReference>
<feature type="transmembrane region" description="Helical" evidence="8">
    <location>
        <begin position="507"/>
        <end position="531"/>
    </location>
</feature>
<keyword evidence="10" id="KW-1185">Reference proteome</keyword>
<dbReference type="InterPro" id="IPR003445">
    <property type="entry name" value="Cat_transpt"/>
</dbReference>
<feature type="transmembrane region" description="Helical" evidence="8">
    <location>
        <begin position="196"/>
        <end position="215"/>
    </location>
</feature>
<evidence type="ECO:0000313" key="10">
    <source>
        <dbReference type="Proteomes" id="UP000011910"/>
    </source>
</evidence>
<dbReference type="eggNOG" id="COG0168">
    <property type="taxonomic scope" value="Bacteria"/>
</dbReference>
<protein>
    <submittedName>
        <fullName evidence="9">Ktr system potassium uptake protein B</fullName>
    </submittedName>
</protein>
<evidence type="ECO:0000256" key="2">
    <source>
        <dbReference type="ARBA" id="ARBA00022448"/>
    </source>
</evidence>
<evidence type="ECO:0000256" key="8">
    <source>
        <dbReference type="SAM" id="Phobius"/>
    </source>
</evidence>
<dbReference type="GO" id="GO:0008324">
    <property type="term" value="F:monoatomic cation transmembrane transporter activity"/>
    <property type="evidence" value="ECO:0007669"/>
    <property type="project" value="InterPro"/>
</dbReference>
<keyword evidence="2" id="KW-0813">Transport</keyword>
<proteinExistence type="predicted"/>
<feature type="transmembrane region" description="Helical" evidence="8">
    <location>
        <begin position="227"/>
        <end position="251"/>
    </location>
</feature>
<evidence type="ECO:0000256" key="5">
    <source>
        <dbReference type="ARBA" id="ARBA00022989"/>
    </source>
</evidence>
<feature type="transmembrane region" description="Helical" evidence="8">
    <location>
        <begin position="568"/>
        <end position="588"/>
    </location>
</feature>
<gene>
    <name evidence="9" type="primary">ktrB</name>
    <name evidence="9" type="ORF">ADICEAN_01993</name>
</gene>
<keyword evidence="4 8" id="KW-0812">Transmembrane</keyword>
<dbReference type="RefSeq" id="WP_009195389.1">
    <property type="nucleotide sequence ID" value="NZ_AODQ01000043.1"/>
</dbReference>
<organism evidence="9 10">
    <name type="scientific">Cesiribacter andamanensis AMV16</name>
    <dbReference type="NCBI Taxonomy" id="1279009"/>
    <lineage>
        <taxon>Bacteria</taxon>
        <taxon>Pseudomonadati</taxon>
        <taxon>Bacteroidota</taxon>
        <taxon>Cytophagia</taxon>
        <taxon>Cytophagales</taxon>
        <taxon>Cesiribacteraceae</taxon>
        <taxon>Cesiribacter</taxon>
    </lineage>
</organism>
<dbReference type="STRING" id="1279009.ADICEAN_01993"/>
<feature type="transmembrane region" description="Helical" evidence="8">
    <location>
        <begin position="29"/>
        <end position="48"/>
    </location>
</feature>
<keyword evidence="7 8" id="KW-0472">Membrane</keyword>
<name>M7N6J8_9BACT</name>
<sequence length="607" mass="67577">MNLRRIKNDLAESLNRLLYESRTKAYTSIRSVTFISSLTAVALLVYNIGYELSPMEQRQVYYGLDLVFLIFVLTYVARWLYSFRRTDFIIRHKFEGVLMGIILLNGLSVYLLDIALIPRLLGELGLANPVELYHFFIGCFMFLLLVYEFGVATTRLGNLNVRPATAFIFSFLILISLGTALLMLPDMTRAPGSMPFLEALFTSVSACCVTGLIVVDTATYFTLKGQLVIMLLIQLGGLGILSFASFFTLIFRQGVGIRHQVMLQDFLSSESLLTARGLLRQIVLMTFFIEFIGFLLIFSTWSPDVKFSSIDQKIFFSAFHSVSAFCNAGFSLYTNGLYENLVREAYVMHLVIAGLVIFGGIGFPVIQDLFSRKRLRDRLRNPWKDWQLGTKIAVYVSASLLLFGTLMFYVLEYDNTLKGLTLLEAVITSFFQSMTTRTAGFNTVDIGALRLPTYIIFMFLMFIGASSGSIGGGIKTSTFFLVVASTIATVQGKAKLEIGKNFISTSLVFRALSVFIFAVGVNILGILLLTITEPGMELRSLVFEQVSAFATVGLSTGITAELSDMSRIIIICSMFIGRVGTITFALAFTSRVSTRAYQYPKAHLMVG</sequence>